<feature type="transmembrane region" description="Helical" evidence="1">
    <location>
        <begin position="160"/>
        <end position="180"/>
    </location>
</feature>
<protein>
    <submittedName>
        <fullName evidence="2">Membrane protein</fullName>
    </submittedName>
</protein>
<dbReference type="AlphaFoldDB" id="A0A919AI25"/>
<name>A0A919AI25_9ACTN</name>
<dbReference type="Proteomes" id="UP000641386">
    <property type="component" value="Unassembled WGS sequence"/>
</dbReference>
<sequence length="347" mass="34698">MSAEQHTAGAHRCVRPAAGASSAATAAQPLALLLTLLVGTLIPLQGRINSELSSRVDDGLAAATVSFTSGWLIMTLVAAASPGVRRSLGRLFRGLRTRRLPRWYLVAGAFGSSLALAQSTTALITGLAVFTVAAIAGQTLSGLIVDSTGFADGLRRRPSAARLAGAALILAAAVIAAFPQLSSGNLADALLLALAPLVAGFLLGFQQAMNGAAGAIAGSPLAATWLNFCVGSLFLATVWGAKTLIGGGSARALPADVRLYLGGLYGVVFIAASALLVRRVGVLLLGMGSIAGQLIGSIVLDLVAPAGDGSPAVPTVLGALLTFAAVGIASRKGPDPARPPAEATVVK</sequence>
<organism evidence="2 3">
    <name type="scientific">Streptomyces spiralis</name>
    <dbReference type="NCBI Taxonomy" id="66376"/>
    <lineage>
        <taxon>Bacteria</taxon>
        <taxon>Bacillati</taxon>
        <taxon>Actinomycetota</taxon>
        <taxon>Actinomycetes</taxon>
        <taxon>Kitasatosporales</taxon>
        <taxon>Streptomycetaceae</taxon>
        <taxon>Streptomyces</taxon>
    </lineage>
</organism>
<evidence type="ECO:0000256" key="1">
    <source>
        <dbReference type="SAM" id="Phobius"/>
    </source>
</evidence>
<feature type="transmembrane region" description="Helical" evidence="1">
    <location>
        <begin position="259"/>
        <end position="277"/>
    </location>
</feature>
<comment type="caution">
    <text evidence="2">The sequence shown here is derived from an EMBL/GenBank/DDBJ whole genome shotgun (WGS) entry which is preliminary data.</text>
</comment>
<proteinExistence type="predicted"/>
<feature type="transmembrane region" description="Helical" evidence="1">
    <location>
        <begin position="30"/>
        <end position="48"/>
    </location>
</feature>
<dbReference type="PANTHER" id="PTHR34821">
    <property type="entry name" value="INNER MEMBRANE PROTEIN YDCZ"/>
    <property type="match status" value="1"/>
</dbReference>
<feature type="transmembrane region" description="Helical" evidence="1">
    <location>
        <begin position="212"/>
        <end position="239"/>
    </location>
</feature>
<keyword evidence="1" id="KW-0812">Transmembrane</keyword>
<feature type="transmembrane region" description="Helical" evidence="1">
    <location>
        <begin position="60"/>
        <end position="79"/>
    </location>
</feature>
<dbReference type="Pfam" id="PF04657">
    <property type="entry name" value="DMT_YdcZ"/>
    <property type="match status" value="2"/>
</dbReference>
<evidence type="ECO:0000313" key="3">
    <source>
        <dbReference type="Proteomes" id="UP000641386"/>
    </source>
</evidence>
<dbReference type="GO" id="GO:0005886">
    <property type="term" value="C:plasma membrane"/>
    <property type="evidence" value="ECO:0007669"/>
    <property type="project" value="TreeGrafter"/>
</dbReference>
<reference evidence="2" key="1">
    <citation type="journal article" date="2014" name="Int. J. Syst. Evol. Microbiol.">
        <title>Complete genome sequence of Corynebacterium casei LMG S-19264T (=DSM 44701T), isolated from a smear-ripened cheese.</title>
        <authorList>
            <consortium name="US DOE Joint Genome Institute (JGI-PGF)"/>
            <person name="Walter F."/>
            <person name="Albersmeier A."/>
            <person name="Kalinowski J."/>
            <person name="Ruckert C."/>
        </authorList>
    </citation>
    <scope>NUCLEOTIDE SEQUENCE</scope>
    <source>
        <strain evidence="2">JCM 3302</strain>
    </source>
</reference>
<accession>A0A919AI25</accession>
<feature type="transmembrane region" description="Helical" evidence="1">
    <location>
        <begin position="123"/>
        <end position="148"/>
    </location>
</feature>
<feature type="transmembrane region" description="Helical" evidence="1">
    <location>
        <begin position="186"/>
        <end position="205"/>
    </location>
</feature>
<feature type="transmembrane region" description="Helical" evidence="1">
    <location>
        <begin position="100"/>
        <end position="117"/>
    </location>
</feature>
<keyword evidence="3" id="KW-1185">Reference proteome</keyword>
<evidence type="ECO:0000313" key="2">
    <source>
        <dbReference type="EMBL" id="GHF09473.1"/>
    </source>
</evidence>
<keyword evidence="1" id="KW-0472">Membrane</keyword>
<reference evidence="2" key="2">
    <citation type="submission" date="2020-09" db="EMBL/GenBank/DDBJ databases">
        <authorList>
            <person name="Sun Q."/>
            <person name="Ohkuma M."/>
        </authorList>
    </citation>
    <scope>NUCLEOTIDE SEQUENCE</scope>
    <source>
        <strain evidence="2">JCM 3302</strain>
    </source>
</reference>
<dbReference type="PANTHER" id="PTHR34821:SF2">
    <property type="entry name" value="INNER MEMBRANE PROTEIN YDCZ"/>
    <property type="match status" value="1"/>
</dbReference>
<gene>
    <name evidence="2" type="ORF">GCM10014715_76570</name>
</gene>
<keyword evidence="1" id="KW-1133">Transmembrane helix</keyword>
<dbReference type="EMBL" id="BNBC01000056">
    <property type="protein sequence ID" value="GHF09473.1"/>
    <property type="molecule type" value="Genomic_DNA"/>
</dbReference>
<feature type="transmembrane region" description="Helical" evidence="1">
    <location>
        <begin position="312"/>
        <end position="329"/>
    </location>
</feature>
<dbReference type="RefSeq" id="WP_189907412.1">
    <property type="nucleotide sequence ID" value="NZ_BNBC01000056.1"/>
</dbReference>
<feature type="transmembrane region" description="Helical" evidence="1">
    <location>
        <begin position="282"/>
        <end position="300"/>
    </location>
</feature>
<dbReference type="InterPro" id="IPR006750">
    <property type="entry name" value="YdcZ"/>
</dbReference>